<keyword evidence="3" id="KW-0812">Transmembrane</keyword>
<feature type="chain" id="PRO_5002899948" evidence="4">
    <location>
        <begin position="24"/>
        <end position="195"/>
    </location>
</feature>
<dbReference type="OrthoDB" id="5970216at2759"/>
<dbReference type="CDD" id="cd00117">
    <property type="entry name" value="TFP"/>
    <property type="match status" value="1"/>
</dbReference>
<evidence type="ECO:0000256" key="3">
    <source>
        <dbReference type="SAM" id="Phobius"/>
    </source>
</evidence>
<feature type="transmembrane region" description="Helical" evidence="3">
    <location>
        <begin position="126"/>
        <end position="143"/>
    </location>
</feature>
<protein>
    <submittedName>
        <fullName evidence="5">Cysteine-rich protein</fullName>
    </submittedName>
</protein>
<dbReference type="InterPro" id="IPR045860">
    <property type="entry name" value="Snake_toxin-like_sf"/>
</dbReference>
<keyword evidence="2" id="KW-1015">Disulfide bond</keyword>
<dbReference type="AlphaFoldDB" id="C0KTQ3"/>
<evidence type="ECO:0000256" key="4">
    <source>
        <dbReference type="SAM" id="SignalP"/>
    </source>
</evidence>
<sequence>MATAFLYISATFLVLFIIPAALSLQCYDCSSLAQVIGGTSCSADNVKKVTCPPIYDRSFYNEVCTTPEVTFEMRNCSSSLVCDAQSDLNPCKIYKAQGKDCSIECCQGDLCNSVGPTEPPSKPSSAVLGPTLSLGALLFALLLPKIFLFNLERLCGCFLIPIILQSKAGFSKILLRGKTVRSTKCIVSLLVYVCS</sequence>
<dbReference type="EMBL" id="FJ628421">
    <property type="protein sequence ID" value="ACN53514.1"/>
    <property type="molecule type" value="mRNA"/>
</dbReference>
<dbReference type="PANTHER" id="PTHR10036">
    <property type="entry name" value="CD59 GLYCOPROTEIN"/>
    <property type="match status" value="1"/>
</dbReference>
<organism evidence="5">
    <name type="scientific">Pocillopora damicornis</name>
    <name type="common">Cauliflower coral</name>
    <name type="synonym">Millepora damicornis</name>
    <dbReference type="NCBI Taxonomy" id="46731"/>
    <lineage>
        <taxon>Eukaryota</taxon>
        <taxon>Metazoa</taxon>
        <taxon>Cnidaria</taxon>
        <taxon>Anthozoa</taxon>
        <taxon>Hexacorallia</taxon>
        <taxon>Scleractinia</taxon>
        <taxon>Astrocoeniina</taxon>
        <taxon>Pocilloporidae</taxon>
        <taxon>Pocillopora</taxon>
    </lineage>
</organism>
<reference evidence="5" key="1">
    <citation type="journal article" date="2009" name="BMC Physiol.">
        <title>Coral bleaching under thermal stress: putative involvement of host/symbiont recognition mechanisms.</title>
        <authorList>
            <person name="Vidal-Dupiol J."/>
            <person name="Adjeroud M."/>
            <person name="Roger E."/>
            <person name="Foure L."/>
            <person name="Duval D."/>
            <person name="Mone Y."/>
            <person name="Ferrier-Pages C."/>
            <person name="Tambutte E."/>
            <person name="Tambutte S."/>
            <person name="Zoccola D."/>
            <person name="Allemand D."/>
            <person name="Mitta G."/>
        </authorList>
    </citation>
    <scope>NUCLEOTIDE SEQUENCE</scope>
</reference>
<proteinExistence type="evidence at transcript level"/>
<evidence type="ECO:0000256" key="1">
    <source>
        <dbReference type="ARBA" id="ARBA00022729"/>
    </source>
</evidence>
<accession>C0KTQ3</accession>
<feature type="signal peptide" evidence="4">
    <location>
        <begin position="1"/>
        <end position="23"/>
    </location>
</feature>
<keyword evidence="1 4" id="KW-0732">Signal</keyword>
<name>C0KTQ3_POCDA</name>
<keyword evidence="3" id="KW-1133">Transmembrane helix</keyword>
<keyword evidence="3" id="KW-0472">Membrane</keyword>
<evidence type="ECO:0000313" key="5">
    <source>
        <dbReference type="EMBL" id="ACN53514.1"/>
    </source>
</evidence>
<evidence type="ECO:0000256" key="2">
    <source>
        <dbReference type="ARBA" id="ARBA00023157"/>
    </source>
</evidence>
<dbReference type="Gene3D" id="2.10.60.10">
    <property type="entry name" value="CD59"/>
    <property type="match status" value="1"/>
</dbReference>